<evidence type="ECO:0000256" key="1">
    <source>
        <dbReference type="SAM" id="SignalP"/>
    </source>
</evidence>
<feature type="chain" id="PRO_5038494759" description="DUF4138 domain-containing protein" evidence="1">
    <location>
        <begin position="19"/>
        <end position="182"/>
    </location>
</feature>
<dbReference type="EMBL" id="JAHSPG010000006">
    <property type="protein sequence ID" value="MBV4357593.1"/>
    <property type="molecule type" value="Genomic_DNA"/>
</dbReference>
<dbReference type="RefSeq" id="WP_217791247.1">
    <property type="nucleotide sequence ID" value="NZ_JAHSPG010000006.1"/>
</dbReference>
<reference evidence="2" key="1">
    <citation type="submission" date="2021-06" db="EMBL/GenBank/DDBJ databases">
        <authorList>
            <person name="Huq M.A."/>
        </authorList>
    </citation>
    <scope>NUCLEOTIDE SEQUENCE</scope>
    <source>
        <strain evidence="2">MAH-26</strain>
    </source>
</reference>
<comment type="caution">
    <text evidence="2">The sequence shown here is derived from an EMBL/GenBank/DDBJ whole genome shotgun (WGS) entry which is preliminary data.</text>
</comment>
<sequence>MKHLFLFLLIASGATSYAQTTADSAIKVSYSSNLPQIKQPAYYLNGQFIGSSLQSINIKMIENITVLKEIDSVNGVQYNGKILITTKANYVPKLISLNEFKFKYTNIADKSVLFMIDGGIVNADYDKYLVDENNVFHVFVDEVNNPKEKLRLVVVKLLTKTDENIKNYNEVRIRSLGVPVKQ</sequence>
<dbReference type="AlphaFoldDB" id="A0A9E2S6Q3"/>
<dbReference type="Proteomes" id="UP000812270">
    <property type="component" value="Unassembled WGS sequence"/>
</dbReference>
<evidence type="ECO:0000313" key="3">
    <source>
        <dbReference type="Proteomes" id="UP000812270"/>
    </source>
</evidence>
<keyword evidence="1" id="KW-0732">Signal</keyword>
<name>A0A9E2S6Q3_9BACT</name>
<organism evidence="2 3">
    <name type="scientific">Pinibacter aurantiacus</name>
    <dbReference type="NCBI Taxonomy" id="2851599"/>
    <lineage>
        <taxon>Bacteria</taxon>
        <taxon>Pseudomonadati</taxon>
        <taxon>Bacteroidota</taxon>
        <taxon>Chitinophagia</taxon>
        <taxon>Chitinophagales</taxon>
        <taxon>Chitinophagaceae</taxon>
        <taxon>Pinibacter</taxon>
    </lineage>
</organism>
<evidence type="ECO:0008006" key="4">
    <source>
        <dbReference type="Google" id="ProtNLM"/>
    </source>
</evidence>
<protein>
    <recommendedName>
        <fullName evidence="4">DUF4138 domain-containing protein</fullName>
    </recommendedName>
</protein>
<accession>A0A9E2S6Q3</accession>
<evidence type="ECO:0000313" key="2">
    <source>
        <dbReference type="EMBL" id="MBV4357593.1"/>
    </source>
</evidence>
<feature type="signal peptide" evidence="1">
    <location>
        <begin position="1"/>
        <end position="18"/>
    </location>
</feature>
<gene>
    <name evidence="2" type="ORF">KTO63_10570</name>
</gene>
<keyword evidence="3" id="KW-1185">Reference proteome</keyword>
<proteinExistence type="predicted"/>